<evidence type="ECO:0000256" key="1">
    <source>
        <dbReference type="ARBA" id="ARBA00004651"/>
    </source>
</evidence>
<feature type="domain" description="RDD" evidence="7">
    <location>
        <begin position="12"/>
        <end position="140"/>
    </location>
</feature>
<evidence type="ECO:0000256" key="5">
    <source>
        <dbReference type="ARBA" id="ARBA00023136"/>
    </source>
</evidence>
<dbReference type="Proteomes" id="UP000029393">
    <property type="component" value="Unassembled WGS sequence"/>
</dbReference>
<feature type="transmembrane region" description="Helical" evidence="6">
    <location>
        <begin position="54"/>
        <end position="75"/>
    </location>
</feature>
<keyword evidence="2" id="KW-1003">Cell membrane</keyword>
<evidence type="ECO:0000313" key="8">
    <source>
        <dbReference type="EMBL" id="KFN47420.1"/>
    </source>
</evidence>
<dbReference type="STRING" id="1384056.N787_08820"/>
<reference evidence="8 9" key="1">
    <citation type="submission" date="2013-09" db="EMBL/GenBank/DDBJ databases">
        <title>Genome sequencing of Arenimonas metalli.</title>
        <authorList>
            <person name="Chen F."/>
            <person name="Wang G."/>
        </authorList>
    </citation>
    <scope>NUCLEOTIDE SEQUENCE [LARGE SCALE GENOMIC DNA]</scope>
    <source>
        <strain evidence="8 9">CF5-1</strain>
    </source>
</reference>
<evidence type="ECO:0000256" key="4">
    <source>
        <dbReference type="ARBA" id="ARBA00022989"/>
    </source>
</evidence>
<keyword evidence="5 6" id="KW-0472">Membrane</keyword>
<keyword evidence="4 6" id="KW-1133">Transmembrane helix</keyword>
<evidence type="ECO:0000256" key="3">
    <source>
        <dbReference type="ARBA" id="ARBA00022692"/>
    </source>
</evidence>
<feature type="transmembrane region" description="Helical" evidence="6">
    <location>
        <begin position="20"/>
        <end position="42"/>
    </location>
</feature>
<comment type="subcellular location">
    <subcellularLocation>
        <location evidence="1">Cell membrane</location>
        <topology evidence="1">Multi-pass membrane protein</topology>
    </subcellularLocation>
</comment>
<dbReference type="Pfam" id="PF06271">
    <property type="entry name" value="RDD"/>
    <property type="match status" value="1"/>
</dbReference>
<evidence type="ECO:0000259" key="7">
    <source>
        <dbReference type="Pfam" id="PF06271"/>
    </source>
</evidence>
<feature type="transmembrane region" description="Helical" evidence="6">
    <location>
        <begin position="105"/>
        <end position="127"/>
    </location>
</feature>
<dbReference type="InterPro" id="IPR051791">
    <property type="entry name" value="Pra-immunoreactive"/>
</dbReference>
<dbReference type="InterPro" id="IPR010432">
    <property type="entry name" value="RDD"/>
</dbReference>
<dbReference type="PANTHER" id="PTHR36115:SF10">
    <property type="entry name" value="RDD DOMAIN-CONTAINING PROTEIN"/>
    <property type="match status" value="1"/>
</dbReference>
<dbReference type="eggNOG" id="COG1714">
    <property type="taxonomic scope" value="Bacteria"/>
</dbReference>
<dbReference type="EMBL" id="AVCK01000010">
    <property type="protein sequence ID" value="KFN47420.1"/>
    <property type="molecule type" value="Genomic_DNA"/>
</dbReference>
<dbReference type="RefSeq" id="WP_034210763.1">
    <property type="nucleotide sequence ID" value="NZ_AVCK01000010.1"/>
</dbReference>
<dbReference type="GO" id="GO:0005886">
    <property type="term" value="C:plasma membrane"/>
    <property type="evidence" value="ECO:0007669"/>
    <property type="project" value="UniProtKB-SubCell"/>
</dbReference>
<proteinExistence type="predicted"/>
<accession>A0A091BSX1</accession>
<keyword evidence="9" id="KW-1185">Reference proteome</keyword>
<sequence length="148" mass="16334">MNDAAAPVARPANLAWRVLALVYDAMPNIALWFAVSGLALLLRPSHEAFAPWSAGQLVLWLACAGVSGLYAVWSWRRAGQTLGMRPWRLKVTTPDGRLATAKQLWLRYAVSIVSLGAGGLGFLWSLLDRDRRTWHDLASGTVLVRLQR</sequence>
<dbReference type="OrthoDB" id="9793824at2"/>
<organism evidence="8 9">
    <name type="scientific">Arenimonas metalli CF5-1</name>
    <dbReference type="NCBI Taxonomy" id="1384056"/>
    <lineage>
        <taxon>Bacteria</taxon>
        <taxon>Pseudomonadati</taxon>
        <taxon>Pseudomonadota</taxon>
        <taxon>Gammaproteobacteria</taxon>
        <taxon>Lysobacterales</taxon>
        <taxon>Lysobacteraceae</taxon>
        <taxon>Arenimonas</taxon>
    </lineage>
</organism>
<comment type="caution">
    <text evidence="8">The sequence shown here is derived from an EMBL/GenBank/DDBJ whole genome shotgun (WGS) entry which is preliminary data.</text>
</comment>
<gene>
    <name evidence="8" type="ORF">N787_08820</name>
</gene>
<evidence type="ECO:0000256" key="2">
    <source>
        <dbReference type="ARBA" id="ARBA00022475"/>
    </source>
</evidence>
<dbReference type="PATRIC" id="fig|1384056.3.peg.621"/>
<evidence type="ECO:0000256" key="6">
    <source>
        <dbReference type="SAM" id="Phobius"/>
    </source>
</evidence>
<evidence type="ECO:0000313" key="9">
    <source>
        <dbReference type="Proteomes" id="UP000029393"/>
    </source>
</evidence>
<dbReference type="PANTHER" id="PTHR36115">
    <property type="entry name" value="PROLINE-RICH ANTIGEN HOMOLOG-RELATED"/>
    <property type="match status" value="1"/>
</dbReference>
<keyword evidence="3 6" id="KW-0812">Transmembrane</keyword>
<name>A0A091BSX1_9GAMM</name>
<protein>
    <recommendedName>
        <fullName evidence="7">RDD domain-containing protein</fullName>
    </recommendedName>
</protein>
<dbReference type="AlphaFoldDB" id="A0A091BSX1"/>